<comment type="caution">
    <text evidence="1">The sequence shown here is derived from an EMBL/GenBank/DDBJ whole genome shotgun (WGS) entry which is preliminary data.</text>
</comment>
<gene>
    <name evidence="1" type="ORF">FJO69_02655</name>
</gene>
<protein>
    <submittedName>
        <fullName evidence="1">Uncharacterized protein</fullName>
    </submittedName>
</protein>
<dbReference type="RefSeq" id="WP_140781522.1">
    <property type="nucleotide sequence ID" value="NZ_VFSS01000011.1"/>
</dbReference>
<keyword evidence="2" id="KW-1185">Reference proteome</keyword>
<dbReference type="EMBL" id="VFSS01000011">
    <property type="protein sequence ID" value="TPE56921.1"/>
    <property type="molecule type" value="Genomic_DNA"/>
</dbReference>
<proteinExistence type="predicted"/>
<evidence type="ECO:0000313" key="1">
    <source>
        <dbReference type="EMBL" id="TPE56921.1"/>
    </source>
</evidence>
<sequence length="288" mass="34413">MNKKQKILLSTLIPTTIVVVTATITPVSVYSYNKKKEDKIKQERIAKYEIMKSKIEDPSLLTLKNPIPKLDLKPIKTFELSTLKNSSNNTNYDDLYKEINNILETKAKKIDGYYRLVWTYIFNFESDNKELDSKELEKEFLTRFLKSKKISIIYLPNNFLDKLNIFNENDKEISVNEKINSFFYKPYENNLDVIVPFHKILFKKMFRHGDISEEELERRKRYYEVEYDINSQIINDKIFTLVFLLQGGIDGPINLKIAYKQWYSDDFNDYGYWSPDFENNTIFEYEFE</sequence>
<name>A0A501X8Q8_9BACT</name>
<organism evidence="1 2">
    <name type="scientific">[Mycoplasma] falconis</name>
    <dbReference type="NCBI Taxonomy" id="92403"/>
    <lineage>
        <taxon>Bacteria</taxon>
        <taxon>Bacillati</taxon>
        <taxon>Mycoplasmatota</taxon>
        <taxon>Mycoplasmoidales</taxon>
        <taxon>Metamycoplasmataceae</taxon>
        <taxon>Metamycoplasma</taxon>
    </lineage>
</organism>
<reference evidence="1 2" key="1">
    <citation type="submission" date="2019-06" db="EMBL/GenBank/DDBJ databases">
        <title>Mycoplasma falconis type strain whole genome sequence.</title>
        <authorList>
            <person name="Spergser J."/>
        </authorList>
    </citation>
    <scope>NUCLEOTIDE SEQUENCE [LARGE SCALE GENOMIC DNA]</scope>
    <source>
        <strain evidence="1 2">ATCC 51372</strain>
    </source>
</reference>
<accession>A0A501X8Q8</accession>
<dbReference type="AlphaFoldDB" id="A0A501X8Q8"/>
<dbReference type="Proteomes" id="UP000319776">
    <property type="component" value="Unassembled WGS sequence"/>
</dbReference>
<evidence type="ECO:0000313" key="2">
    <source>
        <dbReference type="Proteomes" id="UP000319776"/>
    </source>
</evidence>